<dbReference type="Proteomes" id="UP001352852">
    <property type="component" value="Unassembled WGS sequence"/>
</dbReference>
<name>A0ABU7DLV5_9TELE</name>
<feature type="non-terminal residue" evidence="1">
    <location>
        <position position="115"/>
    </location>
</feature>
<protein>
    <submittedName>
        <fullName evidence="1">Uncharacterized protein</fullName>
    </submittedName>
</protein>
<sequence>MAVKDKLDHMYVIGRGNRHQKFVRDPEGRQTKEGYPVYFARVPGSNGPCAVTEAFVSGRRVKLEYETAAQCTVTLPKRCTCLTHNVDHNNLDLWTTSVKARGLVVFKSVRSPCTS</sequence>
<gene>
    <name evidence="1" type="ORF">CHARACLAT_019170</name>
</gene>
<proteinExistence type="predicted"/>
<dbReference type="EMBL" id="JAHUTJ010026317">
    <property type="protein sequence ID" value="MED6274708.1"/>
    <property type="molecule type" value="Genomic_DNA"/>
</dbReference>
<comment type="caution">
    <text evidence="1">The sequence shown here is derived from an EMBL/GenBank/DDBJ whole genome shotgun (WGS) entry which is preliminary data.</text>
</comment>
<organism evidence="1 2">
    <name type="scientific">Characodon lateralis</name>
    <dbReference type="NCBI Taxonomy" id="208331"/>
    <lineage>
        <taxon>Eukaryota</taxon>
        <taxon>Metazoa</taxon>
        <taxon>Chordata</taxon>
        <taxon>Craniata</taxon>
        <taxon>Vertebrata</taxon>
        <taxon>Euteleostomi</taxon>
        <taxon>Actinopterygii</taxon>
        <taxon>Neopterygii</taxon>
        <taxon>Teleostei</taxon>
        <taxon>Neoteleostei</taxon>
        <taxon>Acanthomorphata</taxon>
        <taxon>Ovalentaria</taxon>
        <taxon>Atherinomorphae</taxon>
        <taxon>Cyprinodontiformes</taxon>
        <taxon>Goodeidae</taxon>
        <taxon>Characodon</taxon>
    </lineage>
</organism>
<keyword evidence="2" id="KW-1185">Reference proteome</keyword>
<evidence type="ECO:0000313" key="2">
    <source>
        <dbReference type="Proteomes" id="UP001352852"/>
    </source>
</evidence>
<evidence type="ECO:0000313" key="1">
    <source>
        <dbReference type="EMBL" id="MED6274708.1"/>
    </source>
</evidence>
<reference evidence="1 2" key="1">
    <citation type="submission" date="2021-06" db="EMBL/GenBank/DDBJ databases">
        <authorList>
            <person name="Palmer J.M."/>
        </authorList>
    </citation>
    <scope>NUCLEOTIDE SEQUENCE [LARGE SCALE GENOMIC DNA]</scope>
    <source>
        <strain evidence="1 2">CL_MEX2019</strain>
        <tissue evidence="1">Muscle</tissue>
    </source>
</reference>
<accession>A0ABU7DLV5</accession>